<gene>
    <name evidence="2" type="ORF">FJT64_009121</name>
</gene>
<evidence type="ECO:0000256" key="1">
    <source>
        <dbReference type="SAM" id="MobiDB-lite"/>
    </source>
</evidence>
<feature type="region of interest" description="Disordered" evidence="1">
    <location>
        <begin position="109"/>
        <end position="135"/>
    </location>
</feature>
<feature type="compositionally biased region" description="Basic and acidic residues" evidence="1">
    <location>
        <begin position="118"/>
        <end position="135"/>
    </location>
</feature>
<evidence type="ECO:0000313" key="3">
    <source>
        <dbReference type="Proteomes" id="UP000440578"/>
    </source>
</evidence>
<organism evidence="2 3">
    <name type="scientific">Amphibalanus amphitrite</name>
    <name type="common">Striped barnacle</name>
    <name type="synonym">Balanus amphitrite</name>
    <dbReference type="NCBI Taxonomy" id="1232801"/>
    <lineage>
        <taxon>Eukaryota</taxon>
        <taxon>Metazoa</taxon>
        <taxon>Ecdysozoa</taxon>
        <taxon>Arthropoda</taxon>
        <taxon>Crustacea</taxon>
        <taxon>Multicrustacea</taxon>
        <taxon>Cirripedia</taxon>
        <taxon>Thoracica</taxon>
        <taxon>Thoracicalcarea</taxon>
        <taxon>Balanomorpha</taxon>
        <taxon>Balanoidea</taxon>
        <taxon>Balanidae</taxon>
        <taxon>Amphibalaninae</taxon>
        <taxon>Amphibalanus</taxon>
    </lineage>
</organism>
<dbReference type="AlphaFoldDB" id="A0A6A4VMX6"/>
<evidence type="ECO:0000313" key="2">
    <source>
        <dbReference type="EMBL" id="KAF0292924.1"/>
    </source>
</evidence>
<protein>
    <submittedName>
        <fullName evidence="2">Uncharacterized protein</fullName>
    </submittedName>
</protein>
<sequence length="135" mass="14910">MPSTSGTRVRPSRRRIRSTATTHVLQWTSAFGWDGGYLYVASNRWHKAGLLAFSSSDELMYRVLRARVDMDSYMGPYRRGQRVGVAGSAPPRATTAACGAALRRARRSRRVAASDVSTVRHSEDSTGMKKETISS</sequence>
<dbReference type="EMBL" id="VIIS01001783">
    <property type="protein sequence ID" value="KAF0292924.1"/>
    <property type="molecule type" value="Genomic_DNA"/>
</dbReference>
<comment type="caution">
    <text evidence="2">The sequence shown here is derived from an EMBL/GenBank/DDBJ whole genome shotgun (WGS) entry which is preliminary data.</text>
</comment>
<dbReference type="OrthoDB" id="10688461at2759"/>
<keyword evidence="3" id="KW-1185">Reference proteome</keyword>
<proteinExistence type="predicted"/>
<dbReference type="Proteomes" id="UP000440578">
    <property type="component" value="Unassembled WGS sequence"/>
</dbReference>
<reference evidence="2 3" key="1">
    <citation type="submission" date="2019-07" db="EMBL/GenBank/DDBJ databases">
        <title>Draft genome assembly of a fouling barnacle, Amphibalanus amphitrite (Darwin, 1854): The first reference genome for Thecostraca.</title>
        <authorList>
            <person name="Kim W."/>
        </authorList>
    </citation>
    <scope>NUCLEOTIDE SEQUENCE [LARGE SCALE GENOMIC DNA]</scope>
    <source>
        <strain evidence="2">SNU_AA5</strain>
        <tissue evidence="2">Soma without cirri and trophi</tissue>
    </source>
</reference>
<name>A0A6A4VMX6_AMPAM</name>
<accession>A0A6A4VMX6</accession>